<feature type="coiled-coil region" evidence="1">
    <location>
        <begin position="92"/>
        <end position="119"/>
    </location>
</feature>
<evidence type="ECO:0000256" key="2">
    <source>
        <dbReference type="SAM" id="MobiDB-lite"/>
    </source>
</evidence>
<evidence type="ECO:0000256" key="1">
    <source>
        <dbReference type="SAM" id="Coils"/>
    </source>
</evidence>
<gene>
    <name evidence="3" type="ORF">IPF40_03160</name>
</gene>
<dbReference type="InterPro" id="IPR046229">
    <property type="entry name" value="TnpC-like"/>
</dbReference>
<name>A0A935CCP4_9MICO</name>
<feature type="region of interest" description="Disordered" evidence="2">
    <location>
        <begin position="67"/>
        <end position="88"/>
    </location>
</feature>
<evidence type="ECO:0000313" key="4">
    <source>
        <dbReference type="Proteomes" id="UP000718281"/>
    </source>
</evidence>
<evidence type="ECO:0000313" key="3">
    <source>
        <dbReference type="EMBL" id="MBK6300078.1"/>
    </source>
</evidence>
<keyword evidence="1" id="KW-0175">Coiled coil</keyword>
<reference evidence="3 4" key="1">
    <citation type="submission" date="2020-10" db="EMBL/GenBank/DDBJ databases">
        <title>Connecting structure to function with the recovery of over 1000 high-quality activated sludge metagenome-assembled genomes encoding full-length rRNA genes using long-read sequencing.</title>
        <authorList>
            <person name="Singleton C.M."/>
            <person name="Petriglieri F."/>
            <person name="Kristensen J.M."/>
            <person name="Kirkegaard R.H."/>
            <person name="Michaelsen T.Y."/>
            <person name="Andersen M.H."/>
            <person name="Karst S.M."/>
            <person name="Dueholm M.S."/>
            <person name="Nielsen P.H."/>
            <person name="Albertsen M."/>
        </authorList>
    </citation>
    <scope>NUCLEOTIDE SEQUENCE [LARGE SCALE GENOMIC DNA]</scope>
    <source>
        <strain evidence="3">AalE_18-Q3-R2-46_BAT3C.188</strain>
    </source>
</reference>
<protein>
    <submittedName>
        <fullName evidence="3">Transposase</fullName>
    </submittedName>
</protein>
<dbReference type="AlphaFoldDB" id="A0A935CCP4"/>
<feature type="compositionally biased region" description="Low complexity" evidence="2">
    <location>
        <begin position="71"/>
        <end position="82"/>
    </location>
</feature>
<sequence>MKADNSRHLAKAAHARAEDTRRRAVTALRQLVNTQQAVTVSVLAQRAGVSRSWLYTQPDLLDKIREENRRPATAPAVPARQAASDHSLKQRLQLTHQRIRELEADNRQLRHALAQALGDQRARHARDPLENRA</sequence>
<accession>A0A935CCP4</accession>
<comment type="caution">
    <text evidence="3">The sequence shown here is derived from an EMBL/GenBank/DDBJ whole genome shotgun (WGS) entry which is preliminary data.</text>
</comment>
<dbReference type="Pfam" id="PF19776">
    <property type="entry name" value="DUF6262"/>
    <property type="match status" value="1"/>
</dbReference>
<dbReference type="Proteomes" id="UP000718281">
    <property type="component" value="Unassembled WGS sequence"/>
</dbReference>
<dbReference type="EMBL" id="JADIXZ010000003">
    <property type="protein sequence ID" value="MBK6300078.1"/>
    <property type="molecule type" value="Genomic_DNA"/>
</dbReference>
<organism evidence="3 4">
    <name type="scientific">Candidatus Phosphoribacter hodrii</name>
    <dbReference type="NCBI Taxonomy" id="2953743"/>
    <lineage>
        <taxon>Bacteria</taxon>
        <taxon>Bacillati</taxon>
        <taxon>Actinomycetota</taxon>
        <taxon>Actinomycetes</taxon>
        <taxon>Micrococcales</taxon>
        <taxon>Dermatophilaceae</taxon>
        <taxon>Candidatus Phosphoribacter</taxon>
    </lineage>
</organism>
<proteinExistence type="predicted"/>